<dbReference type="EMBL" id="MFTA01000051">
    <property type="protein sequence ID" value="OGI51633.1"/>
    <property type="molecule type" value="Genomic_DNA"/>
</dbReference>
<dbReference type="InterPro" id="IPR032781">
    <property type="entry name" value="ABC_tran_Xtn"/>
</dbReference>
<dbReference type="Pfam" id="PF12848">
    <property type="entry name" value="ABC_tran_Xtn"/>
    <property type="match status" value="1"/>
</dbReference>
<gene>
    <name evidence="7" type="ORF">A3B81_06655</name>
</gene>
<dbReference type="InterPro" id="IPR050611">
    <property type="entry name" value="ABCF"/>
</dbReference>
<dbReference type="InterPro" id="IPR003593">
    <property type="entry name" value="AAA+_ATPase"/>
</dbReference>
<dbReference type="PANTHER" id="PTHR19211">
    <property type="entry name" value="ATP-BINDING TRANSPORT PROTEIN-RELATED"/>
    <property type="match status" value="1"/>
</dbReference>
<dbReference type="PROSITE" id="PS50893">
    <property type="entry name" value="ABC_TRANSPORTER_2"/>
    <property type="match status" value="2"/>
</dbReference>
<dbReference type="FunFam" id="3.40.50.300:FF:000011">
    <property type="entry name" value="Putative ABC transporter ATP-binding component"/>
    <property type="match status" value="1"/>
</dbReference>
<comment type="caution">
    <text evidence="7">The sequence shown here is derived from an EMBL/GenBank/DDBJ whole genome shotgun (WGS) entry which is preliminary data.</text>
</comment>
<dbReference type="SUPFAM" id="SSF52540">
    <property type="entry name" value="P-loop containing nucleoside triphosphate hydrolases"/>
    <property type="match status" value="2"/>
</dbReference>
<keyword evidence="1" id="KW-0677">Repeat</keyword>
<protein>
    <recommendedName>
        <fullName evidence="5">Probable ATP-binding protein YbiT</fullName>
    </recommendedName>
</protein>
<feature type="domain" description="ABC transporter" evidence="6">
    <location>
        <begin position="320"/>
        <end position="536"/>
    </location>
</feature>
<dbReference type="GO" id="GO:0016887">
    <property type="term" value="F:ATP hydrolysis activity"/>
    <property type="evidence" value="ECO:0007669"/>
    <property type="project" value="InterPro"/>
</dbReference>
<dbReference type="InterPro" id="IPR027417">
    <property type="entry name" value="P-loop_NTPase"/>
</dbReference>
<dbReference type="FunFam" id="3.40.50.300:FF:000070">
    <property type="entry name" value="Putative ABC transporter ATP-binding component"/>
    <property type="match status" value="1"/>
</dbReference>
<dbReference type="NCBIfam" id="NF011646">
    <property type="entry name" value="PRK15064.1"/>
    <property type="match status" value="1"/>
</dbReference>
<evidence type="ECO:0000256" key="3">
    <source>
        <dbReference type="ARBA" id="ARBA00022840"/>
    </source>
</evidence>
<feature type="domain" description="ABC transporter" evidence="6">
    <location>
        <begin position="2"/>
        <end position="252"/>
    </location>
</feature>
<evidence type="ECO:0000313" key="7">
    <source>
        <dbReference type="EMBL" id="OGI51633.1"/>
    </source>
</evidence>
<dbReference type="Pfam" id="PF00005">
    <property type="entry name" value="ABC_tran"/>
    <property type="match status" value="2"/>
</dbReference>
<evidence type="ECO:0000259" key="6">
    <source>
        <dbReference type="PROSITE" id="PS50893"/>
    </source>
</evidence>
<evidence type="ECO:0000256" key="2">
    <source>
        <dbReference type="ARBA" id="ARBA00022741"/>
    </source>
</evidence>
<dbReference type="SMART" id="SM00382">
    <property type="entry name" value="AAA"/>
    <property type="match status" value="2"/>
</dbReference>
<sequence>MITTANITMQFGAKPLFENISVKFGDGNRYGLIGANGCGKSTLMKILGGDLEPTSGNVSVEANERLGKLRQDQFAFEDHTVLDTVIMGHAELWRVKQERDRIYALAEMSEEDGMRVAELEIAFAEFDGYTAEARAGELLLGVGIPLEQHGGPMSAVAPGWKLRVLLAQALFADPDILLLDEPTNNLDINTIRWLEDVLNERNSTMIVISHDRHFLNRVCTHMADLDYGELRIYPGNYDEYMTAATQARERLLSDNARKMARIAELQTFVSRFSANASKARQATSRARQIEKIELEEVKPSSRANPFIRFDQEKKLYRLALEAKRLSKGYDGSALFRGLDLTVEVGERVAVIGPNGIGKTTLLRTLVGELAPDSGTVKWSENAGVGYFAQDHAADFATDMSLFDWMSRWQRPGDDEQTIRATLGRLLFSQDEIGKPVRIISGGEQGRMLFGRLMLRRPNILVMDEPTNHLDMESIESLNTALENYPGTLIFVSHDREFVSSLATRIIELTPRGVVNFSGSYDDYLRSQGVPPGQTQGRLQKAR</sequence>
<dbReference type="InterPro" id="IPR003439">
    <property type="entry name" value="ABC_transporter-like_ATP-bd"/>
</dbReference>
<keyword evidence="3" id="KW-0067">ATP-binding</keyword>
<dbReference type="CDD" id="cd03221">
    <property type="entry name" value="ABCF_EF-3"/>
    <property type="match status" value="2"/>
</dbReference>
<organism evidence="7 8">
    <name type="scientific">Candidatus Muproteobacteria bacterium RIFCSPHIGHO2_02_FULL_65_16</name>
    <dbReference type="NCBI Taxonomy" id="1817766"/>
    <lineage>
        <taxon>Bacteria</taxon>
        <taxon>Pseudomonadati</taxon>
        <taxon>Pseudomonadota</taxon>
        <taxon>Candidatus Muproteobacteria</taxon>
    </lineage>
</organism>
<evidence type="ECO:0000313" key="8">
    <source>
        <dbReference type="Proteomes" id="UP000179362"/>
    </source>
</evidence>
<dbReference type="GO" id="GO:0005524">
    <property type="term" value="F:ATP binding"/>
    <property type="evidence" value="ECO:0007669"/>
    <property type="project" value="UniProtKB-KW"/>
</dbReference>
<dbReference type="AlphaFoldDB" id="A0A1F6U2L1"/>
<evidence type="ECO:0000256" key="4">
    <source>
        <dbReference type="ARBA" id="ARBA00061551"/>
    </source>
</evidence>
<keyword evidence="2" id="KW-0547">Nucleotide-binding</keyword>
<reference evidence="7 8" key="1">
    <citation type="journal article" date="2016" name="Nat. Commun.">
        <title>Thousands of microbial genomes shed light on interconnected biogeochemical processes in an aquifer system.</title>
        <authorList>
            <person name="Anantharaman K."/>
            <person name="Brown C.T."/>
            <person name="Hug L.A."/>
            <person name="Sharon I."/>
            <person name="Castelle C.J."/>
            <person name="Probst A.J."/>
            <person name="Thomas B.C."/>
            <person name="Singh A."/>
            <person name="Wilkins M.J."/>
            <person name="Karaoz U."/>
            <person name="Brodie E.L."/>
            <person name="Williams K.H."/>
            <person name="Hubbard S.S."/>
            <person name="Banfield J.F."/>
        </authorList>
    </citation>
    <scope>NUCLEOTIDE SEQUENCE [LARGE SCALE GENOMIC DNA]</scope>
</reference>
<proteinExistence type="inferred from homology"/>
<dbReference type="Proteomes" id="UP000179362">
    <property type="component" value="Unassembled WGS sequence"/>
</dbReference>
<comment type="similarity">
    <text evidence="4">Belongs to the ABC transporter superfamily. ABCF family. YbiT subfamily.</text>
</comment>
<accession>A0A1F6U2L1</accession>
<evidence type="ECO:0000256" key="1">
    <source>
        <dbReference type="ARBA" id="ARBA00022737"/>
    </source>
</evidence>
<dbReference type="PANTHER" id="PTHR19211:SF96">
    <property type="entry name" value="ATP-BINDING PROTEIN YBIT-RELATED"/>
    <property type="match status" value="1"/>
</dbReference>
<dbReference type="Gene3D" id="3.40.50.300">
    <property type="entry name" value="P-loop containing nucleotide triphosphate hydrolases"/>
    <property type="match status" value="2"/>
</dbReference>
<evidence type="ECO:0000256" key="5">
    <source>
        <dbReference type="ARBA" id="ARBA00074044"/>
    </source>
</evidence>
<name>A0A1F6U2L1_9PROT</name>